<dbReference type="EMBL" id="BK014860">
    <property type="protein sequence ID" value="DAD79186.1"/>
    <property type="molecule type" value="Genomic_DNA"/>
</dbReference>
<proteinExistence type="predicted"/>
<name>A0A8S5MAB0_9CAUD</name>
<sequence length="42" mass="5182">MMQPPLTKVLYHKTALFAIHFYKQKEVFFYDYRSCLCPRFYG</sequence>
<accession>A0A8S5MAB0</accession>
<reference evidence="1" key="1">
    <citation type="journal article" date="2021" name="Proc. Natl. Acad. Sci. U.S.A.">
        <title>A Catalog of Tens of Thousands of Viruses from Human Metagenomes Reveals Hidden Associations with Chronic Diseases.</title>
        <authorList>
            <person name="Tisza M.J."/>
            <person name="Buck C.B."/>
        </authorList>
    </citation>
    <scope>NUCLEOTIDE SEQUENCE</scope>
    <source>
        <strain evidence="1">CtKvA22</strain>
    </source>
</reference>
<protein>
    <submittedName>
        <fullName evidence="1">Uncharacterized protein</fullName>
    </submittedName>
</protein>
<evidence type="ECO:0000313" key="1">
    <source>
        <dbReference type="EMBL" id="DAD79186.1"/>
    </source>
</evidence>
<organism evidence="1">
    <name type="scientific">Siphoviridae sp. ctKvA22</name>
    <dbReference type="NCBI Taxonomy" id="2826246"/>
    <lineage>
        <taxon>Viruses</taxon>
        <taxon>Duplodnaviria</taxon>
        <taxon>Heunggongvirae</taxon>
        <taxon>Uroviricota</taxon>
        <taxon>Caudoviricetes</taxon>
    </lineage>
</organism>